<gene>
    <name evidence="2" type="ORF">AA0117_g9951</name>
</gene>
<dbReference type="InterPro" id="IPR052523">
    <property type="entry name" value="Trichothecene_AcTrans"/>
</dbReference>
<dbReference type="Proteomes" id="UP000291422">
    <property type="component" value="Unassembled WGS sequence"/>
</dbReference>
<evidence type="ECO:0000259" key="1">
    <source>
        <dbReference type="PROSITE" id="PS51186"/>
    </source>
</evidence>
<dbReference type="VEuPathDB" id="FungiDB:CC77DRAFT_957050"/>
<comment type="caution">
    <text evidence="2">The sequence shown here is derived from an EMBL/GenBank/DDBJ whole genome shotgun (WGS) entry which is preliminary data.</text>
</comment>
<dbReference type="EMBL" id="PDXD01000035">
    <property type="protein sequence ID" value="RYN71021.1"/>
    <property type="molecule type" value="Genomic_DNA"/>
</dbReference>
<dbReference type="CDD" id="cd04301">
    <property type="entry name" value="NAT_SF"/>
    <property type="match status" value="1"/>
</dbReference>
<name>A0A4Q4N7H9_ALTAL</name>
<dbReference type="Gene3D" id="3.40.630.30">
    <property type="match status" value="1"/>
</dbReference>
<evidence type="ECO:0000313" key="2">
    <source>
        <dbReference type="EMBL" id="RYN71021.1"/>
    </source>
</evidence>
<dbReference type="Pfam" id="PF13508">
    <property type="entry name" value="Acetyltransf_7"/>
    <property type="match status" value="1"/>
</dbReference>
<dbReference type="AlphaFoldDB" id="A0A4Q4N7H9"/>
<protein>
    <recommendedName>
        <fullName evidence="1">N-acetyltransferase domain-containing protein</fullName>
    </recommendedName>
</protein>
<dbReference type="InterPro" id="IPR000182">
    <property type="entry name" value="GNAT_dom"/>
</dbReference>
<dbReference type="InterPro" id="IPR016181">
    <property type="entry name" value="Acyl_CoA_acyltransferase"/>
</dbReference>
<feature type="domain" description="N-acetyltransferase" evidence="1">
    <location>
        <begin position="46"/>
        <end position="192"/>
    </location>
</feature>
<accession>A0A4Q4N7H9</accession>
<dbReference type="GO" id="GO:0016747">
    <property type="term" value="F:acyltransferase activity, transferring groups other than amino-acyl groups"/>
    <property type="evidence" value="ECO:0007669"/>
    <property type="project" value="InterPro"/>
</dbReference>
<dbReference type="PROSITE" id="PS51186">
    <property type="entry name" value="GNAT"/>
    <property type="match status" value="1"/>
</dbReference>
<sequence>MGQRYVIREAKTKEELDEIIKVIWAANYTPYEPFMQLFFPVLGYTTAHREAAIAESKQRIWTQHQADNASHWFYAFDTVTKKTVGCSQWVISTSNPFVAGIPKLTAPWWPEGEHRRFSLNWMAVDPAHRNRGVGSLLMHVGITRADGLDLECWMEASSMGKPLYDKFGFQSLLKVAFDNEDSEASDEWRKCAHEMTPAPIFAMWRPKKSNGANSQGGFNLPWALGTQ</sequence>
<dbReference type="SUPFAM" id="SSF55729">
    <property type="entry name" value="Acyl-CoA N-acyltransferases (Nat)"/>
    <property type="match status" value="1"/>
</dbReference>
<organism evidence="2 3">
    <name type="scientific">Alternaria alternata</name>
    <name type="common">Alternaria rot fungus</name>
    <name type="synonym">Torula alternata</name>
    <dbReference type="NCBI Taxonomy" id="5599"/>
    <lineage>
        <taxon>Eukaryota</taxon>
        <taxon>Fungi</taxon>
        <taxon>Dikarya</taxon>
        <taxon>Ascomycota</taxon>
        <taxon>Pezizomycotina</taxon>
        <taxon>Dothideomycetes</taxon>
        <taxon>Pleosporomycetidae</taxon>
        <taxon>Pleosporales</taxon>
        <taxon>Pleosporineae</taxon>
        <taxon>Pleosporaceae</taxon>
        <taxon>Alternaria</taxon>
        <taxon>Alternaria sect. Alternaria</taxon>
        <taxon>Alternaria alternata complex</taxon>
    </lineage>
</organism>
<dbReference type="PANTHER" id="PTHR42791">
    <property type="entry name" value="GNAT FAMILY ACETYLTRANSFERASE"/>
    <property type="match status" value="1"/>
</dbReference>
<evidence type="ECO:0000313" key="3">
    <source>
        <dbReference type="Proteomes" id="UP000291422"/>
    </source>
</evidence>
<dbReference type="PANTHER" id="PTHR42791:SF5">
    <property type="entry name" value="HYPOTHETICAL ACETYLTRANSFERASE (EUROFUNG)"/>
    <property type="match status" value="1"/>
</dbReference>
<reference evidence="3" key="1">
    <citation type="journal article" date="2019" name="bioRxiv">
        <title>Genomics, evolutionary history and diagnostics of the Alternaria alternata species group including apple and Asian pear pathotypes.</title>
        <authorList>
            <person name="Armitage A.D."/>
            <person name="Cockerton H.M."/>
            <person name="Sreenivasaprasad S."/>
            <person name="Woodhall J.W."/>
            <person name="Lane C.R."/>
            <person name="Harrison R.J."/>
            <person name="Clarkson J.P."/>
        </authorList>
    </citation>
    <scope>NUCLEOTIDE SEQUENCE [LARGE SCALE GENOMIC DNA]</scope>
    <source>
        <strain evidence="3">FERA 1177</strain>
    </source>
</reference>
<proteinExistence type="predicted"/>